<feature type="compositionally biased region" description="Polar residues" evidence="1">
    <location>
        <begin position="109"/>
        <end position="132"/>
    </location>
</feature>
<organism evidence="3">
    <name type="scientific">Oryza sativa subsp. japonica</name>
    <name type="common">Rice</name>
    <dbReference type="NCBI Taxonomy" id="39947"/>
    <lineage>
        <taxon>Eukaryota</taxon>
        <taxon>Viridiplantae</taxon>
        <taxon>Streptophyta</taxon>
        <taxon>Embryophyta</taxon>
        <taxon>Tracheophyta</taxon>
        <taxon>Spermatophyta</taxon>
        <taxon>Magnoliopsida</taxon>
        <taxon>Liliopsida</taxon>
        <taxon>Poales</taxon>
        <taxon>Poaceae</taxon>
        <taxon>BOP clade</taxon>
        <taxon>Oryzoideae</taxon>
        <taxon>Oryzeae</taxon>
        <taxon>Oryzinae</taxon>
        <taxon>Oryza</taxon>
        <taxon>Oryza sativa</taxon>
    </lineage>
</organism>
<evidence type="ECO:0000313" key="2">
    <source>
        <dbReference type="EMBL" id="AAR87314.1"/>
    </source>
</evidence>
<dbReference type="AlphaFoldDB" id="A3AN32"/>
<reference evidence="2" key="1">
    <citation type="submission" date="2004-01" db="EMBL/GenBank/DDBJ databases">
        <authorList>
            <person name="Buell R."/>
        </authorList>
    </citation>
    <scope>NUCLEOTIDE SEQUENCE</scope>
</reference>
<feature type="region of interest" description="Disordered" evidence="1">
    <location>
        <begin position="40"/>
        <end position="143"/>
    </location>
</feature>
<reference evidence="3" key="3">
    <citation type="journal article" date="2005" name="PLoS Biol.">
        <title>The genomes of Oryza sativa: a history of duplications.</title>
        <authorList>
            <person name="Yu J."/>
            <person name="Wang J."/>
            <person name="Lin W."/>
            <person name="Li S."/>
            <person name="Li H."/>
            <person name="Zhou J."/>
            <person name="Ni P."/>
            <person name="Dong W."/>
            <person name="Hu S."/>
            <person name="Zeng C."/>
            <person name="Zhang J."/>
            <person name="Zhang Y."/>
            <person name="Li R."/>
            <person name="Xu Z."/>
            <person name="Li S."/>
            <person name="Li X."/>
            <person name="Zheng H."/>
            <person name="Cong L."/>
            <person name="Lin L."/>
            <person name="Yin J."/>
            <person name="Geng J."/>
            <person name="Li G."/>
            <person name="Shi J."/>
            <person name="Liu J."/>
            <person name="Lv H."/>
            <person name="Li J."/>
            <person name="Wang J."/>
            <person name="Deng Y."/>
            <person name="Ran L."/>
            <person name="Shi X."/>
            <person name="Wang X."/>
            <person name="Wu Q."/>
            <person name="Li C."/>
            <person name="Ren X."/>
            <person name="Wang J."/>
            <person name="Wang X."/>
            <person name="Li D."/>
            <person name="Liu D."/>
            <person name="Zhang X."/>
            <person name="Ji Z."/>
            <person name="Zhao W."/>
            <person name="Sun Y."/>
            <person name="Zhang Z."/>
            <person name="Bao J."/>
            <person name="Han Y."/>
            <person name="Dong L."/>
            <person name="Ji J."/>
            <person name="Chen P."/>
            <person name="Wu S."/>
            <person name="Liu J."/>
            <person name="Xiao Y."/>
            <person name="Bu D."/>
            <person name="Tan J."/>
            <person name="Yang L."/>
            <person name="Ye C."/>
            <person name="Zhang J."/>
            <person name="Xu J."/>
            <person name="Zhou Y."/>
            <person name="Yu Y."/>
            <person name="Zhang B."/>
            <person name="Zhuang S."/>
            <person name="Wei H."/>
            <person name="Liu B."/>
            <person name="Lei M."/>
            <person name="Yu H."/>
            <person name="Li Y."/>
            <person name="Xu H."/>
            <person name="Wei S."/>
            <person name="He X."/>
            <person name="Fang L."/>
            <person name="Zhang Z."/>
            <person name="Zhang Y."/>
            <person name="Huang X."/>
            <person name="Su Z."/>
            <person name="Tong W."/>
            <person name="Li J."/>
            <person name="Tong Z."/>
            <person name="Li S."/>
            <person name="Ye J."/>
            <person name="Wang L."/>
            <person name="Fang L."/>
            <person name="Lei T."/>
            <person name="Chen C."/>
            <person name="Chen H."/>
            <person name="Xu Z."/>
            <person name="Li H."/>
            <person name="Huang H."/>
            <person name="Zhang F."/>
            <person name="Xu H."/>
            <person name="Li N."/>
            <person name="Zhao C."/>
            <person name="Li S."/>
            <person name="Dong L."/>
            <person name="Huang Y."/>
            <person name="Li L."/>
            <person name="Xi Y."/>
            <person name="Qi Q."/>
            <person name="Li W."/>
            <person name="Zhang B."/>
            <person name="Hu W."/>
            <person name="Zhang Y."/>
            <person name="Tian X."/>
            <person name="Jiao Y."/>
            <person name="Liang X."/>
            <person name="Jin J."/>
            <person name="Gao L."/>
            <person name="Zheng W."/>
            <person name="Hao B."/>
            <person name="Liu S."/>
            <person name="Wang W."/>
            <person name="Yuan L."/>
            <person name="Cao M."/>
            <person name="McDermott J."/>
            <person name="Samudrala R."/>
            <person name="Wang J."/>
            <person name="Wong G.K."/>
            <person name="Yang H."/>
        </authorList>
    </citation>
    <scope>NUCLEOTIDE SEQUENCE [LARGE SCALE GENOMIC DNA]</scope>
</reference>
<dbReference type="Proteomes" id="UP000007752">
    <property type="component" value="Chromosome 3"/>
</dbReference>
<evidence type="ECO:0000313" key="3">
    <source>
        <dbReference type="EMBL" id="EAZ28721.1"/>
    </source>
</evidence>
<reference evidence="4" key="5">
    <citation type="journal article" date="2008" name="Nucleic Acids Res.">
        <title>The rice annotation project database (RAP-DB): 2008 update.</title>
        <authorList>
            <consortium name="The rice annotation project (RAP)"/>
        </authorList>
    </citation>
    <scope>GENOME REANNOTATION</scope>
    <source>
        <strain evidence="4">cv. Nipponbare</strain>
    </source>
</reference>
<reference evidence="4" key="2">
    <citation type="journal article" date="2005" name="Nature">
        <title>The map-based sequence of the rice genome.</title>
        <authorList>
            <consortium name="International rice genome sequencing project (IRGSP)"/>
            <person name="Matsumoto T."/>
            <person name="Wu J."/>
            <person name="Kanamori H."/>
            <person name="Katayose Y."/>
            <person name="Fujisawa M."/>
            <person name="Namiki N."/>
            <person name="Mizuno H."/>
            <person name="Yamamoto K."/>
            <person name="Antonio B.A."/>
            <person name="Baba T."/>
            <person name="Sakata K."/>
            <person name="Nagamura Y."/>
            <person name="Aoki H."/>
            <person name="Arikawa K."/>
            <person name="Arita K."/>
            <person name="Bito T."/>
            <person name="Chiden Y."/>
            <person name="Fujitsuka N."/>
            <person name="Fukunaka R."/>
            <person name="Hamada M."/>
            <person name="Harada C."/>
            <person name="Hayashi A."/>
            <person name="Hijishita S."/>
            <person name="Honda M."/>
            <person name="Hosokawa S."/>
            <person name="Ichikawa Y."/>
            <person name="Idonuma A."/>
            <person name="Iijima M."/>
            <person name="Ikeda M."/>
            <person name="Ikeno M."/>
            <person name="Ito K."/>
            <person name="Ito S."/>
            <person name="Ito T."/>
            <person name="Ito Y."/>
            <person name="Ito Y."/>
            <person name="Iwabuchi A."/>
            <person name="Kamiya K."/>
            <person name="Karasawa W."/>
            <person name="Kurita K."/>
            <person name="Katagiri S."/>
            <person name="Kikuta A."/>
            <person name="Kobayashi H."/>
            <person name="Kobayashi N."/>
            <person name="Machita K."/>
            <person name="Maehara T."/>
            <person name="Masukawa M."/>
            <person name="Mizubayashi T."/>
            <person name="Mukai Y."/>
            <person name="Nagasaki H."/>
            <person name="Nagata Y."/>
            <person name="Naito S."/>
            <person name="Nakashima M."/>
            <person name="Nakama Y."/>
            <person name="Nakamichi Y."/>
            <person name="Nakamura M."/>
            <person name="Meguro A."/>
            <person name="Negishi M."/>
            <person name="Ohta I."/>
            <person name="Ohta T."/>
            <person name="Okamoto M."/>
            <person name="Ono N."/>
            <person name="Saji S."/>
            <person name="Sakaguchi M."/>
            <person name="Sakai K."/>
            <person name="Shibata M."/>
            <person name="Shimokawa T."/>
            <person name="Song J."/>
            <person name="Takazaki Y."/>
            <person name="Terasawa K."/>
            <person name="Tsugane M."/>
            <person name="Tsuji K."/>
            <person name="Ueda S."/>
            <person name="Waki K."/>
            <person name="Yamagata H."/>
            <person name="Yamamoto M."/>
            <person name="Yamamoto S."/>
            <person name="Yamane H."/>
            <person name="Yoshiki S."/>
            <person name="Yoshihara R."/>
            <person name="Yukawa K."/>
            <person name="Zhong H."/>
            <person name="Yano M."/>
            <person name="Yuan Q."/>
            <person name="Ouyang S."/>
            <person name="Liu J."/>
            <person name="Jones K.M."/>
            <person name="Gansberger K."/>
            <person name="Moffat K."/>
            <person name="Hill J."/>
            <person name="Bera J."/>
            <person name="Fadrosh D."/>
            <person name="Jin S."/>
            <person name="Johri S."/>
            <person name="Kim M."/>
            <person name="Overton L."/>
            <person name="Reardon M."/>
            <person name="Tsitrin T."/>
            <person name="Vuong H."/>
            <person name="Weaver B."/>
            <person name="Ciecko A."/>
            <person name="Tallon L."/>
            <person name="Jackson J."/>
            <person name="Pai G."/>
            <person name="Aken S.V."/>
            <person name="Utterback T."/>
            <person name="Reidmuller S."/>
            <person name="Feldblyum T."/>
            <person name="Hsiao J."/>
            <person name="Zismann V."/>
            <person name="Iobst S."/>
            <person name="de Vazeille A.R."/>
            <person name="Buell C.R."/>
            <person name="Ying K."/>
            <person name="Li Y."/>
            <person name="Lu T."/>
            <person name="Huang Y."/>
            <person name="Zhao Q."/>
            <person name="Feng Q."/>
            <person name="Zhang L."/>
            <person name="Zhu J."/>
            <person name="Weng Q."/>
            <person name="Mu J."/>
            <person name="Lu Y."/>
            <person name="Fan D."/>
            <person name="Liu Y."/>
            <person name="Guan J."/>
            <person name="Zhang Y."/>
            <person name="Yu S."/>
            <person name="Liu X."/>
            <person name="Zhang Y."/>
            <person name="Hong G."/>
            <person name="Han B."/>
            <person name="Choisne N."/>
            <person name="Demange N."/>
            <person name="Orjeda G."/>
            <person name="Samain S."/>
            <person name="Cattolico L."/>
            <person name="Pelletier E."/>
            <person name="Couloux A."/>
            <person name="Segurens B."/>
            <person name="Wincker P."/>
            <person name="D'Hont A."/>
            <person name="Scarpelli C."/>
            <person name="Weissenbach J."/>
            <person name="Salanoubat M."/>
            <person name="Quetier F."/>
            <person name="Yu Y."/>
            <person name="Kim H.R."/>
            <person name="Rambo T."/>
            <person name="Currie J."/>
            <person name="Collura K."/>
            <person name="Luo M."/>
            <person name="Yang T."/>
            <person name="Ammiraju J.S.S."/>
            <person name="Engler F."/>
            <person name="Soderlund C."/>
            <person name="Wing R.A."/>
            <person name="Palmer L.E."/>
            <person name="de la Bastide M."/>
            <person name="Spiegel L."/>
            <person name="Nascimento L."/>
            <person name="Zutavern T."/>
            <person name="O'Shaughnessy A."/>
            <person name="Dike S."/>
            <person name="Dedhia N."/>
            <person name="Preston R."/>
            <person name="Balija V."/>
            <person name="McCombie W.R."/>
            <person name="Chow T."/>
            <person name="Chen H."/>
            <person name="Chung M."/>
            <person name="Chen C."/>
            <person name="Shaw J."/>
            <person name="Wu H."/>
            <person name="Hsiao K."/>
            <person name="Chao Y."/>
            <person name="Chu M."/>
            <person name="Cheng C."/>
            <person name="Hour A."/>
            <person name="Lee P."/>
            <person name="Lin S."/>
            <person name="Lin Y."/>
            <person name="Liou J."/>
            <person name="Liu S."/>
            <person name="Hsing Y."/>
            <person name="Raghuvanshi S."/>
            <person name="Mohanty A."/>
            <person name="Bharti A.K."/>
            <person name="Gaur A."/>
            <person name="Gupta V."/>
            <person name="Kumar D."/>
            <person name="Ravi V."/>
            <person name="Vij S."/>
            <person name="Kapur A."/>
            <person name="Khurana P."/>
            <person name="Khurana P."/>
            <person name="Khurana J.P."/>
            <person name="Tyagi A.K."/>
            <person name="Gaikwad K."/>
            <person name="Singh A."/>
            <person name="Dalal V."/>
            <person name="Srivastava S."/>
            <person name="Dixit A."/>
            <person name="Pal A.K."/>
            <person name="Ghazi I.A."/>
            <person name="Yadav M."/>
            <person name="Pandit A."/>
            <person name="Bhargava A."/>
            <person name="Sureshbabu K."/>
            <person name="Batra K."/>
            <person name="Sharma T.R."/>
            <person name="Mohapatra T."/>
            <person name="Singh N.K."/>
            <person name="Messing J."/>
            <person name="Nelson A.B."/>
            <person name="Fuks G."/>
            <person name="Kavchok S."/>
            <person name="Keizer G."/>
            <person name="Linton E."/>
            <person name="Llaca V."/>
            <person name="Song R."/>
            <person name="Tanyolac B."/>
            <person name="Young S."/>
            <person name="Ho-Il K."/>
            <person name="Hahn J.H."/>
            <person name="Sangsakoo G."/>
            <person name="Vanavichit A."/>
            <person name="de Mattos Luiz.A.T."/>
            <person name="Zimmer P.D."/>
            <person name="Malone G."/>
            <person name="Dellagostin O."/>
            <person name="de Oliveira A.C."/>
            <person name="Bevan M."/>
            <person name="Bancroft I."/>
            <person name="Minx P."/>
            <person name="Cordum H."/>
            <person name="Wilson R."/>
            <person name="Cheng Z."/>
            <person name="Jin W."/>
            <person name="Jiang J."/>
            <person name="Leong S.A."/>
            <person name="Iwama H."/>
            <person name="Gojobori T."/>
            <person name="Itoh T."/>
            <person name="Niimura Y."/>
            <person name="Fujii Y."/>
            <person name="Habara T."/>
            <person name="Sakai H."/>
            <person name="Sato Y."/>
            <person name="Wilson G."/>
            <person name="Kumar K."/>
            <person name="McCouch S."/>
            <person name="Juretic N."/>
            <person name="Hoen D."/>
            <person name="Wright S."/>
            <person name="Bruskiewich R."/>
            <person name="Bureau T."/>
            <person name="Miyao A."/>
            <person name="Hirochika H."/>
            <person name="Nishikawa T."/>
            <person name="Kadowaki K."/>
            <person name="Sugiura M."/>
            <person name="Burr B."/>
            <person name="Sasaki T."/>
        </authorList>
    </citation>
    <scope>NUCLEOTIDE SEQUENCE [LARGE SCALE GENOMIC DNA]</scope>
    <source>
        <strain evidence="4">cv. Nipponbare</strain>
    </source>
</reference>
<accession>A3AN32</accession>
<proteinExistence type="predicted"/>
<reference evidence="2" key="4">
    <citation type="submission" date="2006-01" db="EMBL/GenBank/DDBJ databases">
        <title>Oryza sativa chromosome 3 BAC OSJNBb0106M04 genomic sequence.</title>
        <authorList>
            <person name="Buell C.R."/>
            <person name="Yuan Q."/>
            <person name="Ouyang S."/>
            <person name="Liu J."/>
            <person name="Gansberger K."/>
            <person name="Jones K.M."/>
            <person name="Overton II L.L."/>
            <person name="Tsitrin T."/>
            <person name="Kim M.M."/>
            <person name="Bera J.J."/>
            <person name="Jin S.S."/>
            <person name="Fadrosh D.W."/>
            <person name="Tallon L.J."/>
            <person name="Koo H."/>
            <person name="Zismann V."/>
            <person name="Hsiao J."/>
            <person name="Blunt S."/>
            <person name="Vanaken S.S."/>
            <person name="Riedmuller S.B."/>
            <person name="Utterback T.T."/>
            <person name="Feldblyum T.V."/>
            <person name="Yang Q.Q."/>
            <person name="Haas B.J."/>
            <person name="Suh B.B."/>
            <person name="Peterson J.J."/>
            <person name="Quackenbush J."/>
            <person name="White O."/>
            <person name="Salzberg S.L."/>
            <person name="Fraser C.M."/>
        </authorList>
    </citation>
    <scope>NUCLEOTIDE SEQUENCE</scope>
</reference>
<feature type="region of interest" description="Disordered" evidence="1">
    <location>
        <begin position="158"/>
        <end position="191"/>
    </location>
</feature>
<gene>
    <name evidence="2" type="primary">OSJNBb0106M04.1</name>
    <name evidence="3" type="ORF">OsJ_12741</name>
</gene>
<evidence type="ECO:0000313" key="4">
    <source>
        <dbReference type="Proteomes" id="UP000000763"/>
    </source>
</evidence>
<dbReference type="EMBL" id="CM000140">
    <property type="protein sequence ID" value="EAZ28721.1"/>
    <property type="molecule type" value="Genomic_DNA"/>
</dbReference>
<dbReference type="Proteomes" id="UP000000763">
    <property type="component" value="Chromosome 3"/>
</dbReference>
<protein>
    <submittedName>
        <fullName evidence="3">Uncharacterized protein</fullName>
    </submittedName>
</protein>
<name>A3AN32_ORYSJ</name>
<sequence length="191" mass="20174">MASQSRLTISGAHAFFPYLSFPEYSLIHRNLPAVSSPLPPVDGEASRPPGHRLHCLRPRPLPSRIVPTEAMEGRSKRRHRLGKPPPDLQAGAVGGCADGRGNKGPAPPTSTSRGRATSHSSAPPRSCWTLTASHPPPRSAAGFALTTPFRVGVGTNRTVFSEHHPHKALPITSAPSRTDAAASMDAPVGEN</sequence>
<reference evidence="3" key="6">
    <citation type="submission" date="2008-12" db="EMBL/GenBank/DDBJ databases">
        <title>Improved gene annotation of the rice (Oryza sativa) genomes.</title>
        <authorList>
            <person name="Wang J."/>
            <person name="Li R."/>
            <person name="Fan W."/>
            <person name="Huang Q."/>
            <person name="Zhang J."/>
            <person name="Zhou Y."/>
            <person name="Hu Y."/>
            <person name="Zi S."/>
            <person name="Li J."/>
            <person name="Ni P."/>
            <person name="Zheng H."/>
            <person name="Zhang Y."/>
            <person name="Zhao M."/>
            <person name="Hao Q."/>
            <person name="McDermott J."/>
            <person name="Samudrala R."/>
            <person name="Kristiansen K."/>
            <person name="Wong G.K.-S."/>
        </authorList>
    </citation>
    <scope>NUCLEOTIDE SEQUENCE</scope>
</reference>
<evidence type="ECO:0000256" key="1">
    <source>
        <dbReference type="SAM" id="MobiDB-lite"/>
    </source>
</evidence>
<dbReference type="EMBL" id="AC107207">
    <property type="protein sequence ID" value="AAR87314.1"/>
    <property type="molecule type" value="Genomic_DNA"/>
</dbReference>